<accession>A0A6C0CS25</accession>
<dbReference type="EMBL" id="MN739469">
    <property type="protein sequence ID" value="QHT06494.1"/>
    <property type="molecule type" value="Genomic_DNA"/>
</dbReference>
<proteinExistence type="predicted"/>
<dbReference type="AlphaFoldDB" id="A0A6C0CS25"/>
<reference evidence="1" key="1">
    <citation type="journal article" date="2020" name="Nature">
        <title>Giant virus diversity and host interactions through global metagenomics.</title>
        <authorList>
            <person name="Schulz F."/>
            <person name="Roux S."/>
            <person name="Paez-Espino D."/>
            <person name="Jungbluth S."/>
            <person name="Walsh D.A."/>
            <person name="Denef V.J."/>
            <person name="McMahon K.D."/>
            <person name="Konstantinidis K.T."/>
            <person name="Eloe-Fadrosh E.A."/>
            <person name="Kyrpides N.C."/>
            <person name="Woyke T."/>
        </authorList>
    </citation>
    <scope>NUCLEOTIDE SEQUENCE</scope>
    <source>
        <strain evidence="1">GVMAG-M-3300021425-30</strain>
    </source>
</reference>
<protein>
    <submittedName>
        <fullName evidence="1">Uncharacterized protein</fullName>
    </submittedName>
</protein>
<name>A0A6C0CS25_9ZZZZ</name>
<organism evidence="1">
    <name type="scientific">viral metagenome</name>
    <dbReference type="NCBI Taxonomy" id="1070528"/>
    <lineage>
        <taxon>unclassified sequences</taxon>
        <taxon>metagenomes</taxon>
        <taxon>organismal metagenomes</taxon>
    </lineage>
</organism>
<sequence length="65" mass="7943">MTKVINTYLDLLPEEILIIIYKKVIYSILTSREFEIAHAWMSYRISRKRIVGRHYHYTSYIEHIL</sequence>
<evidence type="ECO:0000313" key="1">
    <source>
        <dbReference type="EMBL" id="QHT06494.1"/>
    </source>
</evidence>